<dbReference type="STRING" id="683840.U5H4T6"/>
<keyword evidence="3 6" id="KW-1133">Transmembrane helix</keyword>
<dbReference type="GO" id="GO:0004930">
    <property type="term" value="F:G protein-coupled receptor activity"/>
    <property type="evidence" value="ECO:0007669"/>
    <property type="project" value="TreeGrafter"/>
</dbReference>
<name>U5H4T6_USTV1</name>
<feature type="transmembrane region" description="Helical" evidence="6">
    <location>
        <begin position="70"/>
        <end position="95"/>
    </location>
</feature>
<evidence type="ECO:0000256" key="1">
    <source>
        <dbReference type="ARBA" id="ARBA00004141"/>
    </source>
</evidence>
<feature type="transmembrane region" description="Helical" evidence="6">
    <location>
        <begin position="339"/>
        <end position="361"/>
    </location>
</feature>
<dbReference type="AlphaFoldDB" id="U5H4T6"/>
<dbReference type="PANTHER" id="PTHR23112:SF37">
    <property type="entry name" value="G PROTEIN-COUPLED RECEPTOR GPR1"/>
    <property type="match status" value="1"/>
</dbReference>
<dbReference type="Gene3D" id="1.20.1070.10">
    <property type="entry name" value="Rhodopsin 7-helix transmembrane proteins"/>
    <property type="match status" value="1"/>
</dbReference>
<dbReference type="PANTHER" id="PTHR23112">
    <property type="entry name" value="G PROTEIN-COUPLED RECEPTOR 157-RELATED"/>
    <property type="match status" value="1"/>
</dbReference>
<evidence type="ECO:0000313" key="8">
    <source>
        <dbReference type="EnsemblFungi" id="MVLG_02322T0"/>
    </source>
</evidence>
<feature type="transmembrane region" description="Helical" evidence="6">
    <location>
        <begin position="306"/>
        <end position="327"/>
    </location>
</feature>
<organism evidence="7">
    <name type="scientific">Microbotryum lychnidis-dioicae (strain p1A1 Lamole / MvSl-1064)</name>
    <name type="common">Anther smut fungus</name>
    <dbReference type="NCBI Taxonomy" id="683840"/>
    <lineage>
        <taxon>Eukaryota</taxon>
        <taxon>Fungi</taxon>
        <taxon>Dikarya</taxon>
        <taxon>Basidiomycota</taxon>
        <taxon>Pucciniomycotina</taxon>
        <taxon>Microbotryomycetes</taxon>
        <taxon>Microbotryales</taxon>
        <taxon>Microbotryaceae</taxon>
        <taxon>Microbotryum</taxon>
    </lineage>
</organism>
<sequence>MTHPRPSSESSILIRRNRRVLLSPTPELRIPPIYISLFLRKGGRLGVPSGPATRSQRMPTRYLPLGDKHAGVIAVATCASLSVLSILLLVLYSAWLVCHHFRRSASERASTSRGIVFLTSNHGFFFLSLIAGDLFQAIGFSMNWTWIARGGLPSPVNETCTTQAVFIQIGDLASAFSSLSIALFIFSIFVLSYTPPTPVVYGSVASVWIVTGIMAGIGPARFGSRESPFYGIAGGWCWIAQSHQIWRLWLHYFWVFLVAGINLIAYSIIAFQIVRRRRRALSSSNKFGTTAAPTKAGANLGGSNRIAAIMLIYPLVYLITILPISVYRFALLSGKTPPIHYALAAGCVFTLSGMINCLVYASTRNIVSFSSLRRKGSAVTGAGMVQFTQGGMEGLGPTISVRRPSMADFQASMLSGRSGSVSGSLLGSEERGVRSVNLMGTSSSGSHCGESLGVLSGGGGGGVGARSMKGATKISTGSWNDSLEAVPESQHGSSGATLFHTHPSGGTQIPSPTSISHGTTPNTTPPTPPEMDLKDLSIFESRYDRD</sequence>
<accession>U5H4T6</accession>
<feature type="region of interest" description="Disordered" evidence="5">
    <location>
        <begin position="483"/>
        <end position="546"/>
    </location>
</feature>
<feature type="compositionally biased region" description="Polar residues" evidence="5">
    <location>
        <begin position="504"/>
        <end position="518"/>
    </location>
</feature>
<evidence type="ECO:0000313" key="7">
    <source>
        <dbReference type="EMBL" id="KDE07457.1"/>
    </source>
</evidence>
<evidence type="ECO:0000256" key="5">
    <source>
        <dbReference type="SAM" id="MobiDB-lite"/>
    </source>
</evidence>
<comment type="subcellular location">
    <subcellularLocation>
        <location evidence="1">Membrane</location>
        <topology evidence="1">Multi-pass membrane protein</topology>
    </subcellularLocation>
</comment>
<dbReference type="HOGENOM" id="CLU_498935_0_0_1"/>
<reference evidence="7" key="2">
    <citation type="submission" date="2010-11" db="EMBL/GenBank/DDBJ databases">
        <authorList>
            <consortium name="The Broad Institute Genome Sequencing Platform"/>
            <person name="Earl A."/>
            <person name="Ward D."/>
            <person name="Feldgarden M."/>
            <person name="Gevers D."/>
            <person name="Butler R."/>
            <person name="Young S.K."/>
            <person name="Zeng Q."/>
            <person name="Gargeya S."/>
            <person name="Fitzgerald M."/>
            <person name="Haas B."/>
            <person name="Abouelleil A."/>
            <person name="Alvarado L."/>
            <person name="Arachchi H.M."/>
            <person name="Berlin A."/>
            <person name="Brown A."/>
            <person name="Chapman S.B."/>
            <person name="Chen Z."/>
            <person name="Dunbar C."/>
            <person name="Freedman E."/>
            <person name="Gearin G."/>
            <person name="Gellesch M."/>
            <person name="Goldberg J."/>
            <person name="Griggs A."/>
            <person name="Gujja S."/>
            <person name="Heilman E."/>
            <person name="Heiman D."/>
            <person name="Howarth C."/>
            <person name="Larson L."/>
            <person name="Lui A."/>
            <person name="MacDonald P.J.P."/>
            <person name="Mehta T."/>
            <person name="Montmayeur A."/>
            <person name="Murphy C."/>
            <person name="Neiman D."/>
            <person name="Pearson M."/>
            <person name="Priest M."/>
            <person name="Roberts A."/>
            <person name="Saif S."/>
            <person name="Shea T."/>
            <person name="Shenoy N."/>
            <person name="Sisk P."/>
            <person name="Stolte C."/>
            <person name="Sykes S."/>
            <person name="White J."/>
            <person name="Yandava C."/>
            <person name="Wortman J."/>
            <person name="Nusbaum C."/>
            <person name="Birren B."/>
        </authorList>
    </citation>
    <scope>NUCLEOTIDE SEQUENCE</scope>
    <source>
        <strain evidence="7">P1A1 Lamole</strain>
    </source>
</reference>
<proteinExistence type="predicted"/>
<keyword evidence="4 6" id="KW-0472">Membrane</keyword>
<keyword evidence="2 6" id="KW-0812">Transmembrane</keyword>
<keyword evidence="9" id="KW-1185">Reference proteome</keyword>
<feature type="transmembrane region" description="Helical" evidence="6">
    <location>
        <begin position="252"/>
        <end position="274"/>
    </location>
</feature>
<feature type="transmembrane region" description="Helical" evidence="6">
    <location>
        <begin position="115"/>
        <end position="135"/>
    </location>
</feature>
<feature type="transmembrane region" description="Helical" evidence="6">
    <location>
        <begin position="199"/>
        <end position="217"/>
    </location>
</feature>
<dbReference type="EMBL" id="AEIJ01000227">
    <property type="status" value="NOT_ANNOTATED_CDS"/>
    <property type="molecule type" value="Genomic_DNA"/>
</dbReference>
<evidence type="ECO:0000256" key="4">
    <source>
        <dbReference type="ARBA" id="ARBA00023136"/>
    </source>
</evidence>
<reference evidence="7 9" key="3">
    <citation type="journal article" date="2015" name="BMC Genomics">
        <title>Sex and parasites: genomic and transcriptomic analysis of Microbotryum lychnidis-dioicae, the biotrophic and plant-castrating anther smut fungus.</title>
        <authorList>
            <person name="Perlin M.H."/>
            <person name="Amselem J."/>
            <person name="Fontanillas E."/>
            <person name="Toh S.S."/>
            <person name="Chen Z."/>
            <person name="Goldberg J."/>
            <person name="Duplessis S."/>
            <person name="Henrissat B."/>
            <person name="Young S."/>
            <person name="Zeng Q."/>
            <person name="Aguileta G."/>
            <person name="Petit E."/>
            <person name="Badouin H."/>
            <person name="Andrews J."/>
            <person name="Razeeq D."/>
            <person name="Gabaldon T."/>
            <person name="Quesneville H."/>
            <person name="Giraud T."/>
            <person name="Hood M.E."/>
            <person name="Schultz D.J."/>
            <person name="Cuomo C.A."/>
        </authorList>
    </citation>
    <scope>NUCLEOTIDE SEQUENCE [LARGE SCALE GENOMIC DNA]</scope>
    <source>
        <strain evidence="9">p1A1 Lamole</strain>
        <strain evidence="7">P1A1 Lamole</strain>
    </source>
</reference>
<dbReference type="Proteomes" id="UP000017200">
    <property type="component" value="Unassembled WGS sequence"/>
</dbReference>
<dbReference type="SUPFAM" id="SSF81321">
    <property type="entry name" value="Family A G protein-coupled receptor-like"/>
    <property type="match status" value="1"/>
</dbReference>
<dbReference type="GO" id="GO:0007189">
    <property type="term" value="P:adenylate cyclase-activating G protein-coupled receptor signaling pathway"/>
    <property type="evidence" value="ECO:0007669"/>
    <property type="project" value="TreeGrafter"/>
</dbReference>
<evidence type="ECO:0000256" key="2">
    <source>
        <dbReference type="ARBA" id="ARBA00022692"/>
    </source>
</evidence>
<dbReference type="EMBL" id="GL541659">
    <property type="protein sequence ID" value="KDE07457.1"/>
    <property type="molecule type" value="Genomic_DNA"/>
</dbReference>
<protein>
    <submittedName>
        <fullName evidence="7 8">Uncharacterized protein</fullName>
    </submittedName>
</protein>
<feature type="transmembrane region" description="Helical" evidence="6">
    <location>
        <begin position="172"/>
        <end position="193"/>
    </location>
</feature>
<evidence type="ECO:0000256" key="3">
    <source>
        <dbReference type="ARBA" id="ARBA00022989"/>
    </source>
</evidence>
<gene>
    <name evidence="7" type="ORF">MVLG_02322</name>
</gene>
<dbReference type="OrthoDB" id="100006at2759"/>
<reference evidence="9" key="1">
    <citation type="submission" date="2010-11" db="EMBL/GenBank/DDBJ databases">
        <title>The genome sequence of Microbotryum violaceum strain p1A1 Lamole.</title>
        <authorList>
            <person name="Cuomo C."/>
            <person name="Perlin M."/>
            <person name="Young S.K."/>
            <person name="Zeng Q."/>
            <person name="Gargeya S."/>
            <person name="Alvarado L."/>
            <person name="Berlin A."/>
            <person name="Chapman S.B."/>
            <person name="Chen Z."/>
            <person name="Freedman E."/>
            <person name="Gellesch M."/>
            <person name="Goldberg J."/>
            <person name="Griggs A."/>
            <person name="Gujja S."/>
            <person name="Heilman E."/>
            <person name="Heiman D."/>
            <person name="Howarth C."/>
            <person name="Mehta T."/>
            <person name="Neiman D."/>
            <person name="Pearson M."/>
            <person name="Roberts A."/>
            <person name="Saif S."/>
            <person name="Shea T."/>
            <person name="Shenoy N."/>
            <person name="Sisk P."/>
            <person name="Stolte C."/>
            <person name="Sykes S."/>
            <person name="White J."/>
            <person name="Yandava C."/>
            <person name="Haas B."/>
            <person name="Nusbaum C."/>
            <person name="Birren B."/>
        </authorList>
    </citation>
    <scope>NUCLEOTIDE SEQUENCE [LARGE SCALE GENOMIC DNA]</scope>
    <source>
        <strain evidence="9">p1A1 Lamole</strain>
    </source>
</reference>
<evidence type="ECO:0000256" key="6">
    <source>
        <dbReference type="SAM" id="Phobius"/>
    </source>
</evidence>
<dbReference type="InParanoid" id="U5H4T6"/>
<evidence type="ECO:0000313" key="9">
    <source>
        <dbReference type="Proteomes" id="UP000017200"/>
    </source>
</evidence>
<dbReference type="EnsemblFungi" id="MVLG_02322T0">
    <property type="protein sequence ID" value="MVLG_02322T0"/>
    <property type="gene ID" value="MVLG_02322"/>
</dbReference>
<reference evidence="8" key="4">
    <citation type="submission" date="2015-06" db="UniProtKB">
        <authorList>
            <consortium name="EnsemblFungi"/>
        </authorList>
    </citation>
    <scope>IDENTIFICATION</scope>
</reference>
<dbReference type="OMA" id="HWYLEND"/>
<feature type="compositionally biased region" description="Basic and acidic residues" evidence="5">
    <location>
        <begin position="531"/>
        <end position="546"/>
    </location>
</feature>
<dbReference type="GO" id="GO:0005886">
    <property type="term" value="C:plasma membrane"/>
    <property type="evidence" value="ECO:0007669"/>
    <property type="project" value="TreeGrafter"/>
</dbReference>